<feature type="domain" description="Beta-lactamase-related" evidence="3">
    <location>
        <begin position="10"/>
        <end position="345"/>
    </location>
</feature>
<evidence type="ECO:0008006" key="7">
    <source>
        <dbReference type="Google" id="ProtNLM"/>
    </source>
</evidence>
<feature type="domain" description="Peptidase S12 Pab87-related C-terminal" evidence="4">
    <location>
        <begin position="395"/>
        <end position="497"/>
    </location>
</feature>
<dbReference type="EMBL" id="JAVDPF010000043">
    <property type="protein sequence ID" value="KAL1867566.1"/>
    <property type="molecule type" value="Genomic_DNA"/>
</dbReference>
<dbReference type="InterPro" id="IPR050491">
    <property type="entry name" value="AmpC-like"/>
</dbReference>
<accession>A0ABR3WVU9</accession>
<dbReference type="InterPro" id="IPR021860">
    <property type="entry name" value="Peptidase_S12_Pab87-rel_C"/>
</dbReference>
<dbReference type="Proteomes" id="UP001583193">
    <property type="component" value="Unassembled WGS sequence"/>
</dbReference>
<dbReference type="SUPFAM" id="SSF56601">
    <property type="entry name" value="beta-lactamase/transpeptidase-like"/>
    <property type="match status" value="1"/>
</dbReference>
<proteinExistence type="inferred from homology"/>
<protein>
    <recommendedName>
        <fullName evidence="7">Beta-lactamase family protein</fullName>
    </recommendedName>
</protein>
<organism evidence="5 6">
    <name type="scientific">Paecilomyces lecythidis</name>
    <dbReference type="NCBI Taxonomy" id="3004212"/>
    <lineage>
        <taxon>Eukaryota</taxon>
        <taxon>Fungi</taxon>
        <taxon>Dikarya</taxon>
        <taxon>Ascomycota</taxon>
        <taxon>Pezizomycotina</taxon>
        <taxon>Eurotiomycetes</taxon>
        <taxon>Eurotiomycetidae</taxon>
        <taxon>Eurotiales</taxon>
        <taxon>Thermoascaceae</taxon>
        <taxon>Paecilomyces</taxon>
    </lineage>
</organism>
<gene>
    <name evidence="5" type="ORF">Plec18167_008566</name>
</gene>
<comment type="similarity">
    <text evidence="1">Belongs to the peptidase S12 family.</text>
</comment>
<reference evidence="5 6" key="1">
    <citation type="journal article" date="2024" name="IMA Fungus">
        <title>IMA Genome - F19 : A genome assembly and annotation guide to empower mycologists, including annotated draft genome sequences of Ceratocystis pirilliformis, Diaporthe australafricana, Fusarium ophioides, Paecilomyces lecythidis, and Sporothrix stenoceras.</title>
        <authorList>
            <person name="Aylward J."/>
            <person name="Wilson A.M."/>
            <person name="Visagie C.M."/>
            <person name="Spraker J."/>
            <person name="Barnes I."/>
            <person name="Buitendag C."/>
            <person name="Ceriani C."/>
            <person name="Del Mar Angel L."/>
            <person name="du Plessis D."/>
            <person name="Fuchs T."/>
            <person name="Gasser K."/>
            <person name="Kramer D."/>
            <person name="Li W."/>
            <person name="Munsamy K."/>
            <person name="Piso A."/>
            <person name="Price J.L."/>
            <person name="Sonnekus B."/>
            <person name="Thomas C."/>
            <person name="van der Nest A."/>
            <person name="van Dijk A."/>
            <person name="van Heerden A."/>
            <person name="van Vuuren N."/>
            <person name="Yilmaz N."/>
            <person name="Duong T.A."/>
            <person name="van der Merwe N.A."/>
            <person name="Wingfield M.J."/>
            <person name="Wingfield B.D."/>
        </authorList>
    </citation>
    <scope>NUCLEOTIDE SEQUENCE [LARGE SCALE GENOMIC DNA]</scope>
    <source>
        <strain evidence="5 6">CMW 18167</strain>
    </source>
</reference>
<dbReference type="Gene3D" id="2.40.128.600">
    <property type="match status" value="1"/>
</dbReference>
<comment type="caution">
    <text evidence="5">The sequence shown here is derived from an EMBL/GenBank/DDBJ whole genome shotgun (WGS) entry which is preliminary data.</text>
</comment>
<evidence type="ECO:0000313" key="6">
    <source>
        <dbReference type="Proteomes" id="UP001583193"/>
    </source>
</evidence>
<evidence type="ECO:0000259" key="4">
    <source>
        <dbReference type="Pfam" id="PF11954"/>
    </source>
</evidence>
<feature type="compositionally biased region" description="Basic and acidic residues" evidence="2">
    <location>
        <begin position="361"/>
        <end position="374"/>
    </location>
</feature>
<keyword evidence="6" id="KW-1185">Reference proteome</keyword>
<evidence type="ECO:0000256" key="2">
    <source>
        <dbReference type="SAM" id="MobiDB-lite"/>
    </source>
</evidence>
<evidence type="ECO:0000313" key="5">
    <source>
        <dbReference type="EMBL" id="KAL1867566.1"/>
    </source>
</evidence>
<dbReference type="PANTHER" id="PTHR46825:SF9">
    <property type="entry name" value="BETA-LACTAMASE-RELATED DOMAIN-CONTAINING PROTEIN"/>
    <property type="match status" value="1"/>
</dbReference>
<evidence type="ECO:0000259" key="3">
    <source>
        <dbReference type="Pfam" id="PF00144"/>
    </source>
</evidence>
<dbReference type="InterPro" id="IPR001466">
    <property type="entry name" value="Beta-lactam-related"/>
</dbReference>
<dbReference type="InterPro" id="IPR012338">
    <property type="entry name" value="Beta-lactam/transpept-like"/>
</dbReference>
<name>A0ABR3WVU9_9EURO</name>
<sequence length="515" mass="57809">MDFFYSPKFSSRVEELMKQYHVPGLAIAIVQNETIASAGYGKASLDPSKPCTPDTLFDTASVGKSLTGASVGLLVNDNERYPEVQYEATMSSLLPDDFVMSGEGYTEGVTVEDILSHRTGLPAHDFSYRSQRAAQPDNPRSITRNLRNLPVATPIRSKHMYNNMMFTVATHLVEKKTGISYSDFLHERFFGPLDMHSTNLQPERARAKGLGDRIATGYFWDEKAQKYQGFQTPDCPEAQGAGCIITSVNDYIKWVKALMNHEDPVTEEVYKGIVRSRSFENPDEKHLPPFTSPRAYGAGLGTFFYRGHKIVSHAGLVAGFGSWHFFLPDVKFGGVIFGNSGDGEPVASILGQELIDEVLRVPEAERPDRNKLESGDNLDDPEKDLREKLCPGIKESQPQKMPLSAYTGEYWNPGYRDITVQIKNDKLFIDATDRSMGFTLTLDHIGEQTKYIAHMSDFWEGGDVPLMAEFRFDNDRTVKMGLQLEEEEDYQELIWFNRVINDQTGKQSGNEGPIC</sequence>
<dbReference type="Pfam" id="PF00144">
    <property type="entry name" value="Beta-lactamase"/>
    <property type="match status" value="1"/>
</dbReference>
<dbReference type="Pfam" id="PF11954">
    <property type="entry name" value="DUF3471"/>
    <property type="match status" value="1"/>
</dbReference>
<dbReference type="PANTHER" id="PTHR46825">
    <property type="entry name" value="D-ALANYL-D-ALANINE-CARBOXYPEPTIDASE/ENDOPEPTIDASE AMPH"/>
    <property type="match status" value="1"/>
</dbReference>
<feature type="region of interest" description="Disordered" evidence="2">
    <location>
        <begin position="361"/>
        <end position="384"/>
    </location>
</feature>
<evidence type="ECO:0000256" key="1">
    <source>
        <dbReference type="ARBA" id="ARBA00038215"/>
    </source>
</evidence>
<dbReference type="Gene3D" id="3.40.710.10">
    <property type="entry name" value="DD-peptidase/beta-lactamase superfamily"/>
    <property type="match status" value="1"/>
</dbReference>